<dbReference type="AlphaFoldDB" id="A0A5C3Q4X2"/>
<evidence type="ECO:0000256" key="6">
    <source>
        <dbReference type="ARBA" id="ARBA00023002"/>
    </source>
</evidence>
<keyword evidence="8 10" id="KW-0503">Monooxygenase</keyword>
<keyword evidence="13" id="KW-1185">Reference proteome</keyword>
<dbReference type="PRINTS" id="PR00463">
    <property type="entry name" value="EP450I"/>
</dbReference>
<dbReference type="InterPro" id="IPR001128">
    <property type="entry name" value="Cyt_P450"/>
</dbReference>
<keyword evidence="4 9" id="KW-0349">Heme</keyword>
<dbReference type="GO" id="GO:0016705">
    <property type="term" value="F:oxidoreductase activity, acting on paired donors, with incorporation or reduction of molecular oxygen"/>
    <property type="evidence" value="ECO:0007669"/>
    <property type="project" value="InterPro"/>
</dbReference>
<feature type="binding site" description="axial binding residue" evidence="9">
    <location>
        <position position="454"/>
    </location>
    <ligand>
        <name>heme</name>
        <dbReference type="ChEBI" id="CHEBI:30413"/>
    </ligand>
    <ligandPart>
        <name>Fe</name>
        <dbReference type="ChEBI" id="CHEBI:18248"/>
    </ligandPart>
</feature>
<name>A0A5C3Q4X2_9AGAR</name>
<keyword evidence="11" id="KW-1133">Transmembrane helix</keyword>
<evidence type="ECO:0000256" key="1">
    <source>
        <dbReference type="ARBA" id="ARBA00001971"/>
    </source>
</evidence>
<organism evidence="12 13">
    <name type="scientific">Pterulicium gracile</name>
    <dbReference type="NCBI Taxonomy" id="1884261"/>
    <lineage>
        <taxon>Eukaryota</taxon>
        <taxon>Fungi</taxon>
        <taxon>Dikarya</taxon>
        <taxon>Basidiomycota</taxon>
        <taxon>Agaricomycotina</taxon>
        <taxon>Agaricomycetes</taxon>
        <taxon>Agaricomycetidae</taxon>
        <taxon>Agaricales</taxon>
        <taxon>Pleurotineae</taxon>
        <taxon>Pterulaceae</taxon>
        <taxon>Pterulicium</taxon>
    </lineage>
</organism>
<keyword evidence="11" id="KW-0812">Transmembrane</keyword>
<dbReference type="GO" id="GO:0004497">
    <property type="term" value="F:monooxygenase activity"/>
    <property type="evidence" value="ECO:0007669"/>
    <property type="project" value="UniProtKB-KW"/>
</dbReference>
<dbReference type="STRING" id="1884261.A0A5C3Q4X2"/>
<comment type="pathway">
    <text evidence="2">Secondary metabolite biosynthesis.</text>
</comment>
<reference evidence="12 13" key="1">
    <citation type="journal article" date="2019" name="Nat. Ecol. Evol.">
        <title>Megaphylogeny resolves global patterns of mushroom evolution.</title>
        <authorList>
            <person name="Varga T."/>
            <person name="Krizsan K."/>
            <person name="Foldi C."/>
            <person name="Dima B."/>
            <person name="Sanchez-Garcia M."/>
            <person name="Sanchez-Ramirez S."/>
            <person name="Szollosi G.J."/>
            <person name="Szarkandi J.G."/>
            <person name="Papp V."/>
            <person name="Albert L."/>
            <person name="Andreopoulos W."/>
            <person name="Angelini C."/>
            <person name="Antonin V."/>
            <person name="Barry K.W."/>
            <person name="Bougher N.L."/>
            <person name="Buchanan P."/>
            <person name="Buyck B."/>
            <person name="Bense V."/>
            <person name="Catcheside P."/>
            <person name="Chovatia M."/>
            <person name="Cooper J."/>
            <person name="Damon W."/>
            <person name="Desjardin D."/>
            <person name="Finy P."/>
            <person name="Geml J."/>
            <person name="Haridas S."/>
            <person name="Hughes K."/>
            <person name="Justo A."/>
            <person name="Karasinski D."/>
            <person name="Kautmanova I."/>
            <person name="Kiss B."/>
            <person name="Kocsube S."/>
            <person name="Kotiranta H."/>
            <person name="LaButti K.M."/>
            <person name="Lechner B.E."/>
            <person name="Liimatainen K."/>
            <person name="Lipzen A."/>
            <person name="Lukacs Z."/>
            <person name="Mihaltcheva S."/>
            <person name="Morgado L.N."/>
            <person name="Niskanen T."/>
            <person name="Noordeloos M.E."/>
            <person name="Ohm R.A."/>
            <person name="Ortiz-Santana B."/>
            <person name="Ovrebo C."/>
            <person name="Racz N."/>
            <person name="Riley R."/>
            <person name="Savchenko A."/>
            <person name="Shiryaev A."/>
            <person name="Soop K."/>
            <person name="Spirin V."/>
            <person name="Szebenyi C."/>
            <person name="Tomsovsky M."/>
            <person name="Tulloss R.E."/>
            <person name="Uehling J."/>
            <person name="Grigoriev I.V."/>
            <person name="Vagvolgyi C."/>
            <person name="Papp T."/>
            <person name="Martin F.M."/>
            <person name="Miettinen O."/>
            <person name="Hibbett D.S."/>
            <person name="Nagy L.G."/>
        </authorList>
    </citation>
    <scope>NUCLEOTIDE SEQUENCE [LARGE SCALE GENOMIC DNA]</scope>
    <source>
        <strain evidence="12 13">CBS 309.79</strain>
    </source>
</reference>
<evidence type="ECO:0000256" key="4">
    <source>
        <dbReference type="ARBA" id="ARBA00022617"/>
    </source>
</evidence>
<dbReference type="Gene3D" id="1.10.630.10">
    <property type="entry name" value="Cytochrome P450"/>
    <property type="match status" value="1"/>
</dbReference>
<evidence type="ECO:0000313" key="13">
    <source>
        <dbReference type="Proteomes" id="UP000305067"/>
    </source>
</evidence>
<gene>
    <name evidence="12" type="ORF">BDV98DRAFT_658746</name>
</gene>
<dbReference type="OrthoDB" id="2789670at2759"/>
<dbReference type="GO" id="GO:0020037">
    <property type="term" value="F:heme binding"/>
    <property type="evidence" value="ECO:0007669"/>
    <property type="project" value="InterPro"/>
</dbReference>
<evidence type="ECO:0000256" key="2">
    <source>
        <dbReference type="ARBA" id="ARBA00005179"/>
    </source>
</evidence>
<feature type="transmembrane region" description="Helical" evidence="11">
    <location>
        <begin position="551"/>
        <end position="574"/>
    </location>
</feature>
<keyword evidence="5 9" id="KW-0479">Metal-binding</keyword>
<dbReference type="InterPro" id="IPR050364">
    <property type="entry name" value="Cytochrome_P450_fung"/>
</dbReference>
<sequence length="617" mass="69723">MIQFPHSDDYAITLAVFSTFCFCFALLAFRLLRDRRRHKLHVPLPPGPAGWPLVGNTLDWPDIHDQVEVFGQWAEKYGPIVHVNVMGQPFVILNSTMAAEDLLTKRSGNYSDRPYSTLIQDVAGYKSWNLAMMPYSNQWRAFRKQFHSSFREQEVKTARSMILDTSVEFLNQLCTSPDQLRFHIRSYASNIVNKYVYGHDQPMDTEDPLVALFDEEMERFNIHIFSKLFLVDVIPLLKHVPVGWPGAYFKRMAFLHKTNLRRVIEGMYERLQSTIANGTAVPCVVTRSMSEAQQADGTVSAKQEWLIKGNAMLSFGVTKPFLSNRDAAGTDTSSSTLANFFLGMTLHPEFQKTAQQELNFVTGGTRLPDFDDKAQLPFTTAVFLESLRWNAPTPVGVPHRAMCEDHYMGMRIPADHFEDPYTFNPNRFLSSKGEVRQDLEVLVMDVFGFGRRICPGRHLAMNSVWIGIARVLATFHLSKALDANGNEIEPVARFTPGLTSVSLSTSYEIEDASWTRVRVLDIWVVAWADEFGEGVGVGVVFRLVVVVVDGVMIRVFIGPIILILILTFVLFLSVPVPFPITELLLIPPKSRRSPYISSPNFIFVTSISNTLQHPNTS</sequence>
<dbReference type="CDD" id="cd11065">
    <property type="entry name" value="CYP64-like"/>
    <property type="match status" value="1"/>
</dbReference>
<proteinExistence type="inferred from homology"/>
<evidence type="ECO:0000256" key="7">
    <source>
        <dbReference type="ARBA" id="ARBA00023004"/>
    </source>
</evidence>
<evidence type="ECO:0000313" key="12">
    <source>
        <dbReference type="EMBL" id="TFK97144.1"/>
    </source>
</evidence>
<dbReference type="GO" id="GO:0005506">
    <property type="term" value="F:iron ion binding"/>
    <property type="evidence" value="ECO:0007669"/>
    <property type="project" value="InterPro"/>
</dbReference>
<dbReference type="InterPro" id="IPR017972">
    <property type="entry name" value="Cyt_P450_CS"/>
</dbReference>
<comment type="similarity">
    <text evidence="3 10">Belongs to the cytochrome P450 family.</text>
</comment>
<evidence type="ECO:0000256" key="9">
    <source>
        <dbReference type="PIRSR" id="PIRSR602401-1"/>
    </source>
</evidence>
<evidence type="ECO:0000256" key="8">
    <source>
        <dbReference type="ARBA" id="ARBA00023033"/>
    </source>
</evidence>
<keyword evidence="6 10" id="KW-0560">Oxidoreductase</keyword>
<feature type="transmembrane region" description="Helical" evidence="11">
    <location>
        <begin position="12"/>
        <end position="32"/>
    </location>
</feature>
<keyword evidence="7 9" id="KW-0408">Iron</keyword>
<keyword evidence="11" id="KW-0472">Membrane</keyword>
<dbReference type="PANTHER" id="PTHR46300:SF7">
    <property type="entry name" value="P450, PUTATIVE (EUROFUNG)-RELATED"/>
    <property type="match status" value="1"/>
</dbReference>
<dbReference type="Pfam" id="PF00067">
    <property type="entry name" value="p450"/>
    <property type="match status" value="1"/>
</dbReference>
<evidence type="ECO:0000256" key="5">
    <source>
        <dbReference type="ARBA" id="ARBA00022723"/>
    </source>
</evidence>
<evidence type="ECO:0000256" key="11">
    <source>
        <dbReference type="SAM" id="Phobius"/>
    </source>
</evidence>
<dbReference type="Proteomes" id="UP000305067">
    <property type="component" value="Unassembled WGS sequence"/>
</dbReference>
<dbReference type="EMBL" id="ML178850">
    <property type="protein sequence ID" value="TFK97144.1"/>
    <property type="molecule type" value="Genomic_DNA"/>
</dbReference>
<protein>
    <submittedName>
        <fullName evidence="12">Cytochrome P450</fullName>
    </submittedName>
</protein>
<evidence type="ECO:0000256" key="10">
    <source>
        <dbReference type="RuleBase" id="RU000461"/>
    </source>
</evidence>
<dbReference type="InterPro" id="IPR036396">
    <property type="entry name" value="Cyt_P450_sf"/>
</dbReference>
<accession>A0A5C3Q4X2</accession>
<dbReference type="PROSITE" id="PS00086">
    <property type="entry name" value="CYTOCHROME_P450"/>
    <property type="match status" value="1"/>
</dbReference>
<comment type="cofactor">
    <cofactor evidence="1 9">
        <name>heme</name>
        <dbReference type="ChEBI" id="CHEBI:30413"/>
    </cofactor>
</comment>
<dbReference type="SUPFAM" id="SSF48264">
    <property type="entry name" value="Cytochrome P450"/>
    <property type="match status" value="1"/>
</dbReference>
<evidence type="ECO:0000256" key="3">
    <source>
        <dbReference type="ARBA" id="ARBA00010617"/>
    </source>
</evidence>
<dbReference type="PANTHER" id="PTHR46300">
    <property type="entry name" value="P450, PUTATIVE (EUROFUNG)-RELATED-RELATED"/>
    <property type="match status" value="1"/>
</dbReference>
<dbReference type="InterPro" id="IPR002401">
    <property type="entry name" value="Cyt_P450_E_grp-I"/>
</dbReference>